<dbReference type="SUPFAM" id="SSF46785">
    <property type="entry name" value="Winged helix' DNA-binding domain"/>
    <property type="match status" value="1"/>
</dbReference>
<dbReference type="InterPro" id="IPR000847">
    <property type="entry name" value="LysR_HTH_N"/>
</dbReference>
<evidence type="ECO:0000259" key="7">
    <source>
        <dbReference type="PROSITE" id="PS50931"/>
    </source>
</evidence>
<dbReference type="InterPro" id="IPR005119">
    <property type="entry name" value="LysR_subst-bd"/>
</dbReference>
<dbReference type="SUPFAM" id="SSF53850">
    <property type="entry name" value="Periplasmic binding protein-like II"/>
    <property type="match status" value="1"/>
</dbReference>
<comment type="similarity">
    <text evidence="1">Belongs to the LysR transcriptional regulatory family.</text>
</comment>
<organism evidence="8 9">
    <name type="scientific">Pseudonocardia benzenivorans</name>
    <dbReference type="NCBI Taxonomy" id="228005"/>
    <lineage>
        <taxon>Bacteria</taxon>
        <taxon>Bacillati</taxon>
        <taxon>Actinomycetota</taxon>
        <taxon>Actinomycetes</taxon>
        <taxon>Pseudonocardiales</taxon>
        <taxon>Pseudonocardiaceae</taxon>
        <taxon>Pseudonocardia</taxon>
    </lineage>
</organism>
<feature type="compositionally biased region" description="Low complexity" evidence="6">
    <location>
        <begin position="310"/>
        <end position="322"/>
    </location>
</feature>
<keyword evidence="3" id="KW-0238">DNA-binding</keyword>
<dbReference type="NCBIfam" id="TIGR03298">
    <property type="entry name" value="argP"/>
    <property type="match status" value="1"/>
</dbReference>
<proteinExistence type="inferred from homology"/>
<dbReference type="Gene3D" id="1.10.10.10">
    <property type="entry name" value="Winged helix-like DNA-binding domain superfamily/Winged helix DNA-binding domain"/>
    <property type="match status" value="1"/>
</dbReference>
<evidence type="ECO:0000256" key="5">
    <source>
        <dbReference type="ARBA" id="ARBA00023163"/>
    </source>
</evidence>
<dbReference type="InterPro" id="IPR050176">
    <property type="entry name" value="LTTR"/>
</dbReference>
<protein>
    <submittedName>
        <fullName evidence="8">LysR family transcriptional regulator ArgP</fullName>
    </submittedName>
</protein>
<evidence type="ECO:0000256" key="6">
    <source>
        <dbReference type="SAM" id="MobiDB-lite"/>
    </source>
</evidence>
<dbReference type="PROSITE" id="PS50931">
    <property type="entry name" value="HTH_LYSR"/>
    <property type="match status" value="1"/>
</dbReference>
<name>A0ABW3VHT9_9PSEU</name>
<dbReference type="PANTHER" id="PTHR30579">
    <property type="entry name" value="TRANSCRIPTIONAL REGULATOR"/>
    <property type="match status" value="1"/>
</dbReference>
<dbReference type="InterPro" id="IPR036390">
    <property type="entry name" value="WH_DNA-bd_sf"/>
</dbReference>
<comment type="caution">
    <text evidence="8">The sequence shown here is derived from an EMBL/GenBank/DDBJ whole genome shotgun (WGS) entry which is preliminary data.</text>
</comment>
<dbReference type="NCBIfam" id="NF002964">
    <property type="entry name" value="PRK03635.1"/>
    <property type="match status" value="1"/>
</dbReference>
<dbReference type="PRINTS" id="PR00039">
    <property type="entry name" value="HTHLYSR"/>
</dbReference>
<dbReference type="NCBIfam" id="NF009888">
    <property type="entry name" value="PRK13348.1"/>
    <property type="match status" value="1"/>
</dbReference>
<dbReference type="Pfam" id="PF00126">
    <property type="entry name" value="HTH_1"/>
    <property type="match status" value="1"/>
</dbReference>
<evidence type="ECO:0000256" key="3">
    <source>
        <dbReference type="ARBA" id="ARBA00023125"/>
    </source>
</evidence>
<evidence type="ECO:0000256" key="1">
    <source>
        <dbReference type="ARBA" id="ARBA00009437"/>
    </source>
</evidence>
<dbReference type="Pfam" id="PF03466">
    <property type="entry name" value="LysR_substrate"/>
    <property type="match status" value="1"/>
</dbReference>
<keyword evidence="4" id="KW-0010">Activator</keyword>
<dbReference type="InterPro" id="IPR017685">
    <property type="entry name" value="ArgP"/>
</dbReference>
<sequence>MRLAHELVETVATIVDEGTFEAAAQRLHLTPSAVSQRVRRLEDQLGRILLVRSKPVRPTEAGAAVVRLARQTALLEHEALSGLGSAEPDDAAPVRLALAVNADSLGTWFLAPLGRVARRHAVVFELHRDDQDFTAGLLADGTVTAAVTAQGTPVAGCAVTPLGVMRYDAVATPEFAARWFPEGPTADALARAPLVDYDRRDDLQTRWLRARGADPAAPPRNLVPATSDFAAAVRMGLGWGLLMPPQSRGALASGALVSLGGPPVTVPLFWQRWRLRSPLLDAVADEVVAEARAVLDPVRAGPRPPRRAGRAAPGAPPASGGS</sequence>
<keyword evidence="5" id="KW-0804">Transcription</keyword>
<evidence type="ECO:0000256" key="2">
    <source>
        <dbReference type="ARBA" id="ARBA00023015"/>
    </source>
</evidence>
<dbReference type="PANTHER" id="PTHR30579:SF2">
    <property type="entry name" value="HTH-TYPE TRANSCRIPTIONAL REGULATOR ARGP"/>
    <property type="match status" value="1"/>
</dbReference>
<accession>A0ABW3VHT9</accession>
<dbReference type="InterPro" id="IPR036388">
    <property type="entry name" value="WH-like_DNA-bd_sf"/>
</dbReference>
<keyword evidence="2" id="KW-0805">Transcription regulation</keyword>
<gene>
    <name evidence="8" type="ORF">ACFQ34_13475</name>
</gene>
<evidence type="ECO:0000256" key="4">
    <source>
        <dbReference type="ARBA" id="ARBA00023159"/>
    </source>
</evidence>
<reference evidence="9" key="1">
    <citation type="journal article" date="2019" name="Int. J. Syst. Evol. Microbiol.">
        <title>The Global Catalogue of Microorganisms (GCM) 10K type strain sequencing project: providing services to taxonomists for standard genome sequencing and annotation.</title>
        <authorList>
            <consortium name="The Broad Institute Genomics Platform"/>
            <consortium name="The Broad Institute Genome Sequencing Center for Infectious Disease"/>
            <person name="Wu L."/>
            <person name="Ma J."/>
        </authorList>
    </citation>
    <scope>NUCLEOTIDE SEQUENCE [LARGE SCALE GENOMIC DNA]</scope>
    <source>
        <strain evidence="9">CCUG 49018</strain>
    </source>
</reference>
<evidence type="ECO:0000313" key="9">
    <source>
        <dbReference type="Proteomes" id="UP001597182"/>
    </source>
</evidence>
<evidence type="ECO:0000313" key="8">
    <source>
        <dbReference type="EMBL" id="MFD1234295.1"/>
    </source>
</evidence>
<keyword evidence="9" id="KW-1185">Reference proteome</keyword>
<feature type="domain" description="HTH lysR-type" evidence="7">
    <location>
        <begin position="1"/>
        <end position="59"/>
    </location>
</feature>
<dbReference type="Gene3D" id="3.40.190.290">
    <property type="match status" value="1"/>
</dbReference>
<dbReference type="RefSeq" id="WP_013678592.1">
    <property type="nucleotide sequence ID" value="NZ_BAABKS010000047.1"/>
</dbReference>
<dbReference type="Proteomes" id="UP001597182">
    <property type="component" value="Unassembled WGS sequence"/>
</dbReference>
<dbReference type="EMBL" id="JBHTMB010000122">
    <property type="protein sequence ID" value="MFD1234295.1"/>
    <property type="molecule type" value="Genomic_DNA"/>
</dbReference>
<feature type="region of interest" description="Disordered" evidence="6">
    <location>
        <begin position="296"/>
        <end position="322"/>
    </location>
</feature>